<evidence type="ECO:0000256" key="1">
    <source>
        <dbReference type="ARBA" id="ARBA00012493"/>
    </source>
</evidence>
<name>A0A8X6MP67_NEPPI</name>
<dbReference type="InterPro" id="IPR050951">
    <property type="entry name" value="Retrovirus_Pol_polyprotein"/>
</dbReference>
<dbReference type="Gene3D" id="1.10.340.70">
    <property type="match status" value="1"/>
</dbReference>
<feature type="domain" description="Integrase zinc-binding" evidence="2">
    <location>
        <begin position="57"/>
        <end position="112"/>
    </location>
</feature>
<dbReference type="PANTHER" id="PTHR37984">
    <property type="entry name" value="PROTEIN CBG26694"/>
    <property type="match status" value="1"/>
</dbReference>
<dbReference type="PANTHER" id="PTHR37984:SF5">
    <property type="entry name" value="PROTEIN NYNRIN-LIKE"/>
    <property type="match status" value="1"/>
</dbReference>
<dbReference type="EC" id="2.7.7.49" evidence="1"/>
<evidence type="ECO:0000259" key="2">
    <source>
        <dbReference type="Pfam" id="PF17921"/>
    </source>
</evidence>
<reference evidence="3" key="1">
    <citation type="submission" date="2020-08" db="EMBL/GenBank/DDBJ databases">
        <title>Multicomponent nature underlies the extraordinary mechanical properties of spider dragline silk.</title>
        <authorList>
            <person name="Kono N."/>
            <person name="Nakamura H."/>
            <person name="Mori M."/>
            <person name="Yoshida Y."/>
            <person name="Ohtoshi R."/>
            <person name="Malay A.D."/>
            <person name="Moran D.A.P."/>
            <person name="Tomita M."/>
            <person name="Numata K."/>
            <person name="Arakawa K."/>
        </authorList>
    </citation>
    <scope>NUCLEOTIDE SEQUENCE</scope>
</reference>
<dbReference type="InterPro" id="IPR041588">
    <property type="entry name" value="Integrase_H2C2"/>
</dbReference>
<dbReference type="GO" id="GO:0003964">
    <property type="term" value="F:RNA-directed DNA polymerase activity"/>
    <property type="evidence" value="ECO:0007669"/>
    <property type="project" value="UniProtKB-EC"/>
</dbReference>
<dbReference type="Pfam" id="PF17921">
    <property type="entry name" value="Integrase_H2C2"/>
    <property type="match status" value="1"/>
</dbReference>
<dbReference type="FunFam" id="1.10.340.70:FF:000004">
    <property type="entry name" value="Retrovirus-related Pol polyprotein from transposon 297-like Protein"/>
    <property type="match status" value="1"/>
</dbReference>
<dbReference type="OrthoDB" id="6432186at2759"/>
<accession>A0A8X6MP67</accession>
<organism evidence="3 4">
    <name type="scientific">Nephila pilipes</name>
    <name type="common">Giant wood spider</name>
    <name type="synonym">Nephila maculata</name>
    <dbReference type="NCBI Taxonomy" id="299642"/>
    <lineage>
        <taxon>Eukaryota</taxon>
        <taxon>Metazoa</taxon>
        <taxon>Ecdysozoa</taxon>
        <taxon>Arthropoda</taxon>
        <taxon>Chelicerata</taxon>
        <taxon>Arachnida</taxon>
        <taxon>Araneae</taxon>
        <taxon>Araneomorphae</taxon>
        <taxon>Entelegynae</taxon>
        <taxon>Araneoidea</taxon>
        <taxon>Nephilidae</taxon>
        <taxon>Nephila</taxon>
    </lineage>
</organism>
<keyword evidence="4" id="KW-1185">Reference proteome</keyword>
<comment type="caution">
    <text evidence="3">The sequence shown here is derived from an EMBL/GenBank/DDBJ whole genome shotgun (WGS) entry which is preliminary data.</text>
</comment>
<gene>
    <name evidence="3" type="primary">RF55_19389</name>
    <name evidence="3" type="ORF">NPIL_626891</name>
</gene>
<protein>
    <recommendedName>
        <fullName evidence="1">RNA-directed DNA polymerase</fullName>
        <ecNumber evidence="1">2.7.7.49</ecNumber>
    </recommendedName>
</protein>
<dbReference type="AlphaFoldDB" id="A0A8X6MP67"/>
<evidence type="ECO:0000313" key="3">
    <source>
        <dbReference type="EMBL" id="GFS70726.1"/>
    </source>
</evidence>
<dbReference type="EMBL" id="BMAW01095564">
    <property type="protein sequence ID" value="GFS70726.1"/>
    <property type="molecule type" value="Genomic_DNA"/>
</dbReference>
<dbReference type="Proteomes" id="UP000887013">
    <property type="component" value="Unassembled WGS sequence"/>
</dbReference>
<proteinExistence type="predicted"/>
<evidence type="ECO:0000313" key="4">
    <source>
        <dbReference type="Proteomes" id="UP000887013"/>
    </source>
</evidence>
<sequence>MPNPINYEKIVQSRESDLQLQNLISNPQGLQLKKIVMPNSDISLFCDLSTRTARPYIPKEYRQRIFSQLHNMSHPGIRATTNLIRSRFVWPYIGKDCSTWSKYCIPCQKTKVSRHTKTPLGSFPDQTRRFDHVHRTFPTIS</sequence>